<dbReference type="InterPro" id="IPR024758">
    <property type="entry name" value="Inp1"/>
</dbReference>
<dbReference type="GO" id="GO:0045033">
    <property type="term" value="P:peroxisome inheritance"/>
    <property type="evidence" value="ECO:0007669"/>
    <property type="project" value="InterPro"/>
</dbReference>
<dbReference type="Pfam" id="PF12634">
    <property type="entry name" value="Inp1"/>
    <property type="match status" value="1"/>
</dbReference>
<evidence type="ECO:0000256" key="4">
    <source>
        <dbReference type="ARBA" id="ARBA00021397"/>
    </source>
</evidence>
<feature type="region of interest" description="Disordered" evidence="6">
    <location>
        <begin position="1"/>
        <end position="146"/>
    </location>
</feature>
<evidence type="ECO:0000256" key="6">
    <source>
        <dbReference type="SAM" id="MobiDB-lite"/>
    </source>
</evidence>
<dbReference type="GO" id="GO:0005780">
    <property type="term" value="C:extrinsic component of intraperoxisomal membrane"/>
    <property type="evidence" value="ECO:0007669"/>
    <property type="project" value="InterPro"/>
</dbReference>
<feature type="region of interest" description="Disordered" evidence="6">
    <location>
        <begin position="410"/>
        <end position="437"/>
    </location>
</feature>
<dbReference type="GeneID" id="8200674"/>
<feature type="compositionally biased region" description="Polar residues" evidence="6">
    <location>
        <begin position="50"/>
        <end position="60"/>
    </location>
</feature>
<comment type="function">
    <text evidence="1">Required for peroxisome inheritance.</text>
</comment>
<dbReference type="KEGG" id="ppa:PAS_chr4_0390"/>
<name>C4R7R4_KOMPG</name>
<dbReference type="RefSeq" id="XP_002493818.1">
    <property type="nucleotide sequence ID" value="XM_002493773.1"/>
</dbReference>
<dbReference type="InParanoid" id="C4R7R4"/>
<comment type="similarity">
    <text evidence="3">Belongs to the INP1 family.</text>
</comment>
<dbReference type="STRING" id="644223.C4R7R4"/>
<feature type="compositionally biased region" description="Basic and acidic residues" evidence="6">
    <location>
        <begin position="77"/>
        <end position="94"/>
    </location>
</feature>
<comment type="subcellular location">
    <subcellularLocation>
        <location evidence="2">Peroxisome membrane</location>
        <topology evidence="2">Peripheral membrane protein</topology>
    </subcellularLocation>
</comment>
<keyword evidence="8" id="KW-1185">Reference proteome</keyword>
<accession>C4R7R4</accession>
<evidence type="ECO:0000256" key="2">
    <source>
        <dbReference type="ARBA" id="ARBA00004421"/>
    </source>
</evidence>
<evidence type="ECO:0000256" key="5">
    <source>
        <dbReference type="ARBA" id="ARBA00023136"/>
    </source>
</evidence>
<evidence type="ECO:0000256" key="1">
    <source>
        <dbReference type="ARBA" id="ARBA00003594"/>
    </source>
</evidence>
<evidence type="ECO:0000256" key="3">
    <source>
        <dbReference type="ARBA" id="ARBA00010707"/>
    </source>
</evidence>
<gene>
    <name evidence="7" type="ordered locus">PAS_chr4_0390</name>
</gene>
<keyword evidence="5" id="KW-0472">Membrane</keyword>
<sequence length="529" mass="59324">MSVNLEEARSSLKPPRSKDSKAESIQARTKTGTLIQHFNSVDPTELESHLPSQSMSSPIVNESPRKKTLTRNSASAKKTDKKEKSLFSRIKEVTRSNSKTNLKREASKSNIFSLGKNKNNNEAPSKVVTPEQKKVSSAEEDENSNANKELLFEHPKCQMLLYEGNIDRRTPGNASARKGKTVGQGKFKIYKMLKDAPYMKCGHVVYPLLPKLRIIRIAMNQFIFPIHNPERYRQLVINSDDGEVLDKLELTFSQLCQYSTLFFPVPAYSEKSDDDNDATEIIYDNEEDVNLNVSGDIKDFNIIKISSSTPKKLERDLSISSDMACLSEQKDQIEKSQMKRVQESKVTKLNQEYSNSTLSSLEEELNMFEGQQAPTLTTIGVSQQTAETATYVSAASTLKKDSSLENSFTDTAQQTDQLDESSRIQEQDSTTMDESVDTTTGFESTVLSFDSLNGEKFSSTLRDYLSSQRSASTIVSAGDSSDGRTLRQYGSTLSLDKTYVYDLLRGNRTKEILDLQFSSHPSIIGKIWH</sequence>
<dbReference type="AlphaFoldDB" id="C4R7R4"/>
<dbReference type="Proteomes" id="UP000000314">
    <property type="component" value="Chromosome 4"/>
</dbReference>
<organism evidence="7 8">
    <name type="scientific">Komagataella phaffii (strain GS115 / ATCC 20864)</name>
    <name type="common">Yeast</name>
    <name type="synonym">Pichia pastoris</name>
    <dbReference type="NCBI Taxonomy" id="644223"/>
    <lineage>
        <taxon>Eukaryota</taxon>
        <taxon>Fungi</taxon>
        <taxon>Dikarya</taxon>
        <taxon>Ascomycota</taxon>
        <taxon>Saccharomycotina</taxon>
        <taxon>Pichiomycetes</taxon>
        <taxon>Pichiales</taxon>
        <taxon>Pichiaceae</taxon>
        <taxon>Komagataella</taxon>
    </lineage>
</organism>
<dbReference type="OrthoDB" id="3980558at2759"/>
<dbReference type="EMBL" id="FN392322">
    <property type="protein sequence ID" value="CAY71639.1"/>
    <property type="molecule type" value="Genomic_DNA"/>
</dbReference>
<proteinExistence type="inferred from homology"/>
<feature type="compositionally biased region" description="Basic and acidic residues" evidence="6">
    <location>
        <begin position="1"/>
        <end position="22"/>
    </location>
</feature>
<feature type="compositionally biased region" description="Polar residues" evidence="6">
    <location>
        <begin position="26"/>
        <end position="42"/>
    </location>
</feature>
<dbReference type="HOGENOM" id="CLU_536427_0_0_1"/>
<reference evidence="7 8" key="1">
    <citation type="journal article" date="2009" name="Nat. Biotechnol.">
        <title>Genome sequence of the recombinant protein production host Pichia pastoris.</title>
        <authorList>
            <person name="De Schutter K."/>
            <person name="Lin Y.C."/>
            <person name="Tiels P."/>
            <person name="Van Hecke A."/>
            <person name="Glinka S."/>
            <person name="Weber-Lehmann J."/>
            <person name="Rouze P."/>
            <person name="Van de Peer Y."/>
            <person name="Callewaert N."/>
        </authorList>
    </citation>
    <scope>NUCLEOTIDE SEQUENCE [LARGE SCALE GENOMIC DNA]</scope>
    <source>
        <strain evidence="8">GS115 / ATCC 20864</strain>
    </source>
</reference>
<feature type="compositionally biased region" description="Polar residues" evidence="6">
    <location>
        <begin position="108"/>
        <end position="123"/>
    </location>
</feature>
<protein>
    <recommendedName>
        <fullName evidence="4">Inheritance of peroxisomes protein 1</fullName>
    </recommendedName>
</protein>
<evidence type="ECO:0000313" key="8">
    <source>
        <dbReference type="Proteomes" id="UP000000314"/>
    </source>
</evidence>
<evidence type="ECO:0000313" key="7">
    <source>
        <dbReference type="EMBL" id="CAY71639.1"/>
    </source>
</evidence>
<feature type="compositionally biased region" description="Polar residues" evidence="6">
    <location>
        <begin position="427"/>
        <end position="437"/>
    </location>
</feature>